<dbReference type="EMBL" id="JACHOO010000004">
    <property type="protein sequence ID" value="MBB5753047.1"/>
    <property type="molecule type" value="Genomic_DNA"/>
</dbReference>
<evidence type="ECO:0000256" key="1">
    <source>
        <dbReference type="ARBA" id="ARBA00022679"/>
    </source>
</evidence>
<evidence type="ECO:0000313" key="5">
    <source>
        <dbReference type="Proteomes" id="UP000523821"/>
    </source>
</evidence>
<name>A0A7W9FLU0_9HYPH</name>
<protein>
    <submittedName>
        <fullName evidence="4">GNAT superfamily N-acetyltransferase</fullName>
    </submittedName>
</protein>
<dbReference type="InterPro" id="IPR000182">
    <property type="entry name" value="GNAT_dom"/>
</dbReference>
<gene>
    <name evidence="4" type="ORF">GGQ63_002113</name>
</gene>
<dbReference type="InterPro" id="IPR016181">
    <property type="entry name" value="Acyl_CoA_acyltransferase"/>
</dbReference>
<dbReference type="SUPFAM" id="SSF55729">
    <property type="entry name" value="Acyl-CoA N-acyltransferases (Nat)"/>
    <property type="match status" value="1"/>
</dbReference>
<keyword evidence="2" id="KW-0012">Acyltransferase</keyword>
<sequence>MGAAAERSAGAVTIERLDEVGAQAALGGLAALLADAVDHGASVNFLAGLTMAEAAAFWAGQIPAVADGMRQIFVARDEAGAIVGSVVLTFAPQPNGPHRAEIGKMLVHSRLRRRGLGRALLDTAEAAARAAGRTMLMLDTATGSAGEALYRGCGWIELGTMPDHSLSTDGVLSAATFFYKRIAP</sequence>
<evidence type="ECO:0000313" key="4">
    <source>
        <dbReference type="EMBL" id="MBB5753047.1"/>
    </source>
</evidence>
<evidence type="ECO:0000259" key="3">
    <source>
        <dbReference type="PROSITE" id="PS51186"/>
    </source>
</evidence>
<dbReference type="PROSITE" id="PS51186">
    <property type="entry name" value="GNAT"/>
    <property type="match status" value="1"/>
</dbReference>
<keyword evidence="5" id="KW-1185">Reference proteome</keyword>
<dbReference type="RefSeq" id="WP_183855491.1">
    <property type="nucleotide sequence ID" value="NZ_JACHOO010000004.1"/>
</dbReference>
<keyword evidence="1 4" id="KW-0808">Transferase</keyword>
<organism evidence="4 5">
    <name type="scientific">Prosthecomicrobium pneumaticum</name>
    <dbReference type="NCBI Taxonomy" id="81895"/>
    <lineage>
        <taxon>Bacteria</taxon>
        <taxon>Pseudomonadati</taxon>
        <taxon>Pseudomonadota</taxon>
        <taxon>Alphaproteobacteria</taxon>
        <taxon>Hyphomicrobiales</taxon>
        <taxon>Kaistiaceae</taxon>
        <taxon>Prosthecomicrobium</taxon>
    </lineage>
</organism>
<dbReference type="AlphaFoldDB" id="A0A7W9FLU0"/>
<feature type="domain" description="N-acetyltransferase" evidence="3">
    <location>
        <begin position="12"/>
        <end position="183"/>
    </location>
</feature>
<dbReference type="Pfam" id="PF00583">
    <property type="entry name" value="Acetyltransf_1"/>
    <property type="match status" value="1"/>
</dbReference>
<reference evidence="4 5" key="1">
    <citation type="submission" date="2020-08" db="EMBL/GenBank/DDBJ databases">
        <title>Genomic Encyclopedia of Type Strains, Phase IV (KMG-IV): sequencing the most valuable type-strain genomes for metagenomic binning, comparative biology and taxonomic classification.</title>
        <authorList>
            <person name="Goeker M."/>
        </authorList>
    </citation>
    <scope>NUCLEOTIDE SEQUENCE [LARGE SCALE GENOMIC DNA]</scope>
    <source>
        <strain evidence="4 5">DSM 16268</strain>
    </source>
</reference>
<accession>A0A7W9FLU0</accession>
<dbReference type="GO" id="GO:0016747">
    <property type="term" value="F:acyltransferase activity, transferring groups other than amino-acyl groups"/>
    <property type="evidence" value="ECO:0007669"/>
    <property type="project" value="InterPro"/>
</dbReference>
<dbReference type="PANTHER" id="PTHR43877">
    <property type="entry name" value="AMINOALKYLPHOSPHONATE N-ACETYLTRANSFERASE-RELATED-RELATED"/>
    <property type="match status" value="1"/>
</dbReference>
<dbReference type="InterPro" id="IPR050832">
    <property type="entry name" value="Bact_Acetyltransf"/>
</dbReference>
<dbReference type="Proteomes" id="UP000523821">
    <property type="component" value="Unassembled WGS sequence"/>
</dbReference>
<proteinExistence type="predicted"/>
<evidence type="ECO:0000256" key="2">
    <source>
        <dbReference type="ARBA" id="ARBA00023315"/>
    </source>
</evidence>
<dbReference type="Gene3D" id="3.40.630.30">
    <property type="match status" value="1"/>
</dbReference>
<comment type="caution">
    <text evidence="4">The sequence shown here is derived from an EMBL/GenBank/DDBJ whole genome shotgun (WGS) entry which is preliminary data.</text>
</comment>